<feature type="non-terminal residue" evidence="1">
    <location>
        <position position="145"/>
    </location>
</feature>
<evidence type="ECO:0000313" key="1">
    <source>
        <dbReference type="EMBL" id="CEK58444.1"/>
    </source>
</evidence>
<accession>A0A0B6YQB3</accession>
<name>A0A0B6YQB3_9EUPU</name>
<gene>
    <name evidence="1" type="primary">ORF33118</name>
</gene>
<feature type="non-terminal residue" evidence="1">
    <location>
        <position position="1"/>
    </location>
</feature>
<proteinExistence type="predicted"/>
<reference evidence="1" key="1">
    <citation type="submission" date="2014-12" db="EMBL/GenBank/DDBJ databases">
        <title>Insight into the proteome of Arion vulgaris.</title>
        <authorList>
            <person name="Aradska J."/>
            <person name="Bulat T."/>
            <person name="Smidak R."/>
            <person name="Sarate P."/>
            <person name="Gangsoo J."/>
            <person name="Sialana F."/>
            <person name="Bilban M."/>
            <person name="Lubec G."/>
        </authorList>
    </citation>
    <scope>NUCLEOTIDE SEQUENCE</scope>
    <source>
        <tissue evidence="1">Skin</tissue>
    </source>
</reference>
<dbReference type="AlphaFoldDB" id="A0A0B6YQB3"/>
<organism evidence="1">
    <name type="scientific">Arion vulgaris</name>
    <dbReference type="NCBI Taxonomy" id="1028688"/>
    <lineage>
        <taxon>Eukaryota</taxon>
        <taxon>Metazoa</taxon>
        <taxon>Spiralia</taxon>
        <taxon>Lophotrochozoa</taxon>
        <taxon>Mollusca</taxon>
        <taxon>Gastropoda</taxon>
        <taxon>Heterobranchia</taxon>
        <taxon>Euthyneura</taxon>
        <taxon>Panpulmonata</taxon>
        <taxon>Eupulmonata</taxon>
        <taxon>Stylommatophora</taxon>
        <taxon>Helicina</taxon>
        <taxon>Arionoidea</taxon>
        <taxon>Arionidae</taxon>
        <taxon>Arion</taxon>
    </lineage>
</organism>
<protein>
    <submittedName>
        <fullName evidence="1">Uncharacterized protein</fullName>
    </submittedName>
</protein>
<sequence length="145" mass="15850">RKCKYVTSSLDGVKSHIETCTQPLISDGGDKYLEVSKQFLGSVYNELQSTSLEAMLSKAKKRPRKLHDPAKIVKKRKSQVKVDMVVPAINPQSEPPVSEKVDNDIISSVGLAIMHNVSSSPVTSFGSQTAASICSNLPEHRPNQM</sequence>
<dbReference type="EMBL" id="HACG01011579">
    <property type="protein sequence ID" value="CEK58444.1"/>
    <property type="molecule type" value="Transcribed_RNA"/>
</dbReference>